<evidence type="ECO:0000313" key="2">
    <source>
        <dbReference type="EMBL" id="KAF4731823.1"/>
    </source>
</evidence>
<gene>
    <name evidence="3" type="ORF">FOZ62_019656</name>
    <name evidence="2" type="ORF">FOZ63_015660</name>
</gene>
<accession>A0A7J6SGD2</accession>
<evidence type="ECO:0000313" key="5">
    <source>
        <dbReference type="Proteomes" id="UP000574390"/>
    </source>
</evidence>
<protein>
    <submittedName>
        <fullName evidence="2">Uncharacterized protein</fullName>
    </submittedName>
</protein>
<proteinExistence type="predicted"/>
<feature type="region of interest" description="Disordered" evidence="1">
    <location>
        <begin position="1"/>
        <end position="53"/>
    </location>
</feature>
<keyword evidence="4" id="KW-1185">Reference proteome</keyword>
<dbReference type="Proteomes" id="UP000574390">
    <property type="component" value="Unassembled WGS sequence"/>
</dbReference>
<evidence type="ECO:0000313" key="4">
    <source>
        <dbReference type="Proteomes" id="UP000553632"/>
    </source>
</evidence>
<evidence type="ECO:0000313" key="3">
    <source>
        <dbReference type="EMBL" id="KAF4753043.1"/>
    </source>
</evidence>
<name>A0A7J6SGD2_PEROL</name>
<sequence length="506" mass="55396">MPTHRNTAASPGGDETVPTASVSSWIGRRRSSGPSGTDPQQPQPGTGHRCVCPIGHPSPPLATLARPEAVSRVVGLQYGGNAGGPPAEAKTIDSLQAQVSGLSHNVDQLNKMVARLSIQVPELIAHTGETVASWGSFCMGSYSDSVSSVSKKDDGSYSASWSRDGKTMEISFENYKTGLQGGPMGPTEIIEEAFAEMNPFPKLLSKIRPKLDSEVTDAVFWHLVHGDMELNSEDWPAGRRWIGQFLDDKYLYSLSTWAPSEFAILSLNRVPVSRLQYRYALPLLMVALGVHCALLMMLAPKTVISLQAAGRKRPRAIVSELDKKMDARLSELSSDVAMLNEQVTRLSTFTRKIYVHDSLCQKDSANGLLSAVKVASGGYFVDWSEPGPRWKKEIYVQWGNDGETMTLEFIDPKANRRGSVSGPWEGMGRAFSGVIPFAKRLDEIRLKVTSKFTTVTCYDLIKEIQTNPPDGYLQGPNWINVFLNDKMDAAFELIRQHGGTVTSLSS</sequence>
<dbReference type="EMBL" id="JABANO010018447">
    <property type="protein sequence ID" value="KAF4731823.1"/>
    <property type="molecule type" value="Genomic_DNA"/>
</dbReference>
<comment type="caution">
    <text evidence="2">The sequence shown here is derived from an EMBL/GenBank/DDBJ whole genome shotgun (WGS) entry which is preliminary data.</text>
</comment>
<reference evidence="4 5" key="1">
    <citation type="submission" date="2020-04" db="EMBL/GenBank/DDBJ databases">
        <title>Perkinsus olseni comparative genomics.</title>
        <authorList>
            <person name="Bogema D.R."/>
        </authorList>
    </citation>
    <scope>NUCLEOTIDE SEQUENCE [LARGE SCALE GENOMIC DNA]</scope>
    <source>
        <strain evidence="3">ATCC PRA-205</strain>
        <strain evidence="2 4">ATCC PRA-207</strain>
    </source>
</reference>
<dbReference type="EMBL" id="JABANM010002151">
    <property type="protein sequence ID" value="KAF4753043.1"/>
    <property type="molecule type" value="Genomic_DNA"/>
</dbReference>
<feature type="compositionally biased region" description="Polar residues" evidence="1">
    <location>
        <begin position="32"/>
        <end position="44"/>
    </location>
</feature>
<evidence type="ECO:0000256" key="1">
    <source>
        <dbReference type="SAM" id="MobiDB-lite"/>
    </source>
</evidence>
<dbReference type="AlphaFoldDB" id="A0A7J6SGD2"/>
<organism evidence="2 4">
    <name type="scientific">Perkinsus olseni</name>
    <name type="common">Perkinsus atlanticus</name>
    <dbReference type="NCBI Taxonomy" id="32597"/>
    <lineage>
        <taxon>Eukaryota</taxon>
        <taxon>Sar</taxon>
        <taxon>Alveolata</taxon>
        <taxon>Perkinsozoa</taxon>
        <taxon>Perkinsea</taxon>
        <taxon>Perkinsida</taxon>
        <taxon>Perkinsidae</taxon>
        <taxon>Perkinsus</taxon>
    </lineage>
</organism>
<dbReference type="Proteomes" id="UP000553632">
    <property type="component" value="Unassembled WGS sequence"/>
</dbReference>